<keyword evidence="4" id="KW-0332">GMP biosynthesis</keyword>
<comment type="cofactor">
    <cofactor evidence="1">
        <name>K(+)</name>
        <dbReference type="ChEBI" id="CHEBI:29103"/>
    </cofactor>
</comment>
<dbReference type="Gene3D" id="3.20.20.70">
    <property type="entry name" value="Aldolase class I"/>
    <property type="match status" value="2"/>
</dbReference>
<keyword evidence="7" id="KW-0560">Oxidoreductase</keyword>
<evidence type="ECO:0000256" key="12">
    <source>
        <dbReference type="SAM" id="MobiDB-lite"/>
    </source>
</evidence>
<keyword evidence="3" id="KW-0479">Metal-binding</keyword>
<evidence type="ECO:0000256" key="3">
    <source>
        <dbReference type="ARBA" id="ARBA00022723"/>
    </source>
</evidence>
<keyword evidence="9 11" id="KW-0129">CBS domain</keyword>
<evidence type="ECO:0000256" key="5">
    <source>
        <dbReference type="ARBA" id="ARBA00022755"/>
    </source>
</evidence>
<dbReference type="InterPro" id="IPR013785">
    <property type="entry name" value="Aldolase_TIM"/>
</dbReference>
<evidence type="ECO:0000259" key="13">
    <source>
        <dbReference type="PROSITE" id="PS51371"/>
    </source>
</evidence>
<protein>
    <recommendedName>
        <fullName evidence="13">CBS domain-containing protein</fullName>
    </recommendedName>
</protein>
<evidence type="ECO:0000256" key="8">
    <source>
        <dbReference type="ARBA" id="ARBA00023027"/>
    </source>
</evidence>
<dbReference type="InterPro" id="IPR046342">
    <property type="entry name" value="CBS_dom_sf"/>
</dbReference>
<evidence type="ECO:0000256" key="6">
    <source>
        <dbReference type="ARBA" id="ARBA00022958"/>
    </source>
</evidence>
<comment type="similarity">
    <text evidence="2">Belongs to the IMPDH/GMPR family.</text>
</comment>
<feature type="region of interest" description="Disordered" evidence="12">
    <location>
        <begin position="252"/>
        <end position="273"/>
    </location>
</feature>
<evidence type="ECO:0000256" key="7">
    <source>
        <dbReference type="ARBA" id="ARBA00023002"/>
    </source>
</evidence>
<keyword evidence="6" id="KW-0630">Potassium</keyword>
<keyword evidence="5" id="KW-0658">Purine biosynthesis</keyword>
<dbReference type="PROSITE" id="PS00487">
    <property type="entry name" value="IMP_DH_GMP_RED"/>
    <property type="match status" value="1"/>
</dbReference>
<dbReference type="SUPFAM" id="SSF54631">
    <property type="entry name" value="CBS-domain pair"/>
    <property type="match status" value="1"/>
</dbReference>
<evidence type="ECO:0000256" key="4">
    <source>
        <dbReference type="ARBA" id="ARBA00022749"/>
    </source>
</evidence>
<evidence type="ECO:0000256" key="10">
    <source>
        <dbReference type="ARBA" id="ARBA00048028"/>
    </source>
</evidence>
<comment type="caution">
    <text evidence="14">The sequence shown here is derived from an EMBL/GenBank/DDBJ whole genome shotgun (WGS) entry which is preliminary data.</text>
</comment>
<dbReference type="PANTHER" id="PTHR11911:SF111">
    <property type="entry name" value="INOSINE-5'-MONOPHOSPHATE DEHYDROGENASE"/>
    <property type="match status" value="1"/>
</dbReference>
<evidence type="ECO:0000256" key="9">
    <source>
        <dbReference type="ARBA" id="ARBA00023122"/>
    </source>
</evidence>
<dbReference type="Pfam" id="PF00571">
    <property type="entry name" value="CBS"/>
    <property type="match status" value="1"/>
</dbReference>
<evidence type="ECO:0000313" key="15">
    <source>
        <dbReference type="Proteomes" id="UP001159427"/>
    </source>
</evidence>
<dbReference type="PROSITE" id="PS51371">
    <property type="entry name" value="CBS"/>
    <property type="match status" value="1"/>
</dbReference>
<gene>
    <name evidence="14" type="ORF">PEVE_00015986</name>
</gene>
<organism evidence="14 15">
    <name type="scientific">Porites evermanni</name>
    <dbReference type="NCBI Taxonomy" id="104178"/>
    <lineage>
        <taxon>Eukaryota</taxon>
        <taxon>Metazoa</taxon>
        <taxon>Cnidaria</taxon>
        <taxon>Anthozoa</taxon>
        <taxon>Hexacorallia</taxon>
        <taxon>Scleractinia</taxon>
        <taxon>Fungiina</taxon>
        <taxon>Poritidae</taxon>
        <taxon>Porites</taxon>
    </lineage>
</organism>
<dbReference type="PANTHER" id="PTHR11911">
    <property type="entry name" value="INOSINE-5-MONOPHOSPHATE DEHYDROGENASE RELATED"/>
    <property type="match status" value="1"/>
</dbReference>
<dbReference type="EMBL" id="CALNXI010002243">
    <property type="protein sequence ID" value="CAH3185224.1"/>
    <property type="molecule type" value="Genomic_DNA"/>
</dbReference>
<dbReference type="CDD" id="cd00381">
    <property type="entry name" value="IMPDH"/>
    <property type="match status" value="1"/>
</dbReference>
<dbReference type="Proteomes" id="UP001159427">
    <property type="component" value="Unassembled WGS sequence"/>
</dbReference>
<dbReference type="SUPFAM" id="SSF51412">
    <property type="entry name" value="Inosine monophosphate dehydrogenase (IMPDH)"/>
    <property type="match status" value="1"/>
</dbReference>
<comment type="catalytic activity">
    <reaction evidence="10">
        <text>IMP + NAD(+) + H2O = XMP + NADH + H(+)</text>
        <dbReference type="Rhea" id="RHEA:11708"/>
        <dbReference type="ChEBI" id="CHEBI:15377"/>
        <dbReference type="ChEBI" id="CHEBI:15378"/>
        <dbReference type="ChEBI" id="CHEBI:57464"/>
        <dbReference type="ChEBI" id="CHEBI:57540"/>
        <dbReference type="ChEBI" id="CHEBI:57945"/>
        <dbReference type="ChEBI" id="CHEBI:58053"/>
        <dbReference type="EC" id="1.1.1.205"/>
    </reaction>
</comment>
<dbReference type="InterPro" id="IPR015875">
    <property type="entry name" value="IMP_DH/GMP_Rdtase_CS"/>
</dbReference>
<evidence type="ECO:0000256" key="1">
    <source>
        <dbReference type="ARBA" id="ARBA00001958"/>
    </source>
</evidence>
<dbReference type="PIRSF" id="PIRSF000130">
    <property type="entry name" value="IMPDH"/>
    <property type="match status" value="1"/>
</dbReference>
<proteinExistence type="inferred from homology"/>
<evidence type="ECO:0000256" key="11">
    <source>
        <dbReference type="PROSITE-ProRule" id="PRU00703"/>
    </source>
</evidence>
<dbReference type="SMART" id="SM01240">
    <property type="entry name" value="IMPDH"/>
    <property type="match status" value="1"/>
</dbReference>
<name>A0ABN8S638_9CNID</name>
<dbReference type="InterPro" id="IPR000644">
    <property type="entry name" value="CBS_dom"/>
</dbReference>
<evidence type="ECO:0000313" key="14">
    <source>
        <dbReference type="EMBL" id="CAH3185224.1"/>
    </source>
</evidence>
<evidence type="ECO:0000256" key="2">
    <source>
        <dbReference type="ARBA" id="ARBA00005502"/>
    </source>
</evidence>
<feature type="compositionally biased region" description="Basic and acidic residues" evidence="12">
    <location>
        <begin position="252"/>
        <end position="264"/>
    </location>
</feature>
<keyword evidence="8" id="KW-0520">NAD</keyword>
<dbReference type="InterPro" id="IPR001093">
    <property type="entry name" value="IMP_DH_GMPRt"/>
</dbReference>
<dbReference type="SMART" id="SM00116">
    <property type="entry name" value="CBS"/>
    <property type="match status" value="1"/>
</dbReference>
<keyword evidence="15" id="KW-1185">Reference proteome</keyword>
<dbReference type="InterPro" id="IPR005990">
    <property type="entry name" value="IMP_DH"/>
</dbReference>
<reference evidence="14 15" key="1">
    <citation type="submission" date="2022-05" db="EMBL/GenBank/DDBJ databases">
        <authorList>
            <consortium name="Genoscope - CEA"/>
            <person name="William W."/>
        </authorList>
    </citation>
    <scope>NUCLEOTIDE SEQUENCE [LARGE SCALE GENOMIC DNA]</scope>
</reference>
<sequence length="513" mass="55809">MAELLISGHTSYVPDDGLSANQLFKEGEGLTYDDFLILPGFINFTADSVDLTSALTKKLTLKTPLVSSPMDTVTESKMAIVMALHGGIGIIHHNCSVEFQANEVRKVKKFKQGFISDPIVLSPSHSVRDVMDIKKKCGFSGIPLTDTGCLGGVLVGIVTSRDIDFLNQSQYDMKLDEVMTPRDQLIVAKSGCTLREANQILQKSKKVCKVSKVATVKLLSYNTFKVNDSKVFSSASQPLASRTDIILPCYPSERRQERGGQKRETHAKRGAQKTFALRQPEKPEKMTPNAAEFTLFTSKETGNVVTAAQAKNLIDAGADALRVGMGSGSICITQEVMAVGRPQATAVFRVAEYARRFGVPVIADGGIRSVGHIIKALALGASTVMMGSLLAGTSETPGEYFFADGVRLKKYRGMGSLDALEHRSSQSRYFVETHRMKVAQGVSGTVPDKGSIHRFLPYLYAGIQHGCQDMGTQSLSATRSMMYSGKLKFEKRTPSAQAEGGVHGLHSYEKRLY</sequence>
<feature type="domain" description="CBS" evidence="13">
    <location>
        <begin position="114"/>
        <end position="173"/>
    </location>
</feature>
<accession>A0ABN8S638</accession>
<dbReference type="Pfam" id="PF00478">
    <property type="entry name" value="IMPDH"/>
    <property type="match status" value="2"/>
</dbReference>